<protein>
    <submittedName>
        <fullName evidence="1">Uncharacterized protein</fullName>
    </submittedName>
</protein>
<gene>
    <name evidence="1" type="ORF">FXF62_10625</name>
</gene>
<reference evidence="1 2" key="1">
    <citation type="submission" date="2019-08" db="EMBL/GenBank/DDBJ databases">
        <title>Genome sequence and analysis of Streptococcus cristatus strain S22 isolated from throat swab of children scarlet fever in Hangzhou, China.</title>
        <authorList>
            <person name="Huang Y."/>
            <person name="Xie L."/>
        </authorList>
    </citation>
    <scope>NUCLEOTIDE SEQUENCE [LARGE SCALE GENOMIC DNA]</scope>
    <source>
        <strain evidence="1 2">S22</strain>
    </source>
</reference>
<name>A0A5B0D9E4_STRCR</name>
<evidence type="ECO:0000313" key="1">
    <source>
        <dbReference type="EMBL" id="KAA0963158.1"/>
    </source>
</evidence>
<organism evidence="1 2">
    <name type="scientific">Streptococcus cristatus</name>
    <dbReference type="NCBI Taxonomy" id="45634"/>
    <lineage>
        <taxon>Bacteria</taxon>
        <taxon>Bacillati</taxon>
        <taxon>Bacillota</taxon>
        <taxon>Bacilli</taxon>
        <taxon>Lactobacillales</taxon>
        <taxon>Streptococcaceae</taxon>
        <taxon>Streptococcus</taxon>
    </lineage>
</organism>
<sequence length="69" mass="8004">MMVSLLFIIGHMGLFFYNKIGSIIPAVDLPTTEIIELILQYIVYKHDLENFSALSNNEITQFLYILFAY</sequence>
<comment type="caution">
    <text evidence="1">The sequence shown here is derived from an EMBL/GenBank/DDBJ whole genome shotgun (WGS) entry which is preliminary data.</text>
</comment>
<dbReference type="Proteomes" id="UP000323039">
    <property type="component" value="Unassembled WGS sequence"/>
</dbReference>
<evidence type="ECO:0000313" key="2">
    <source>
        <dbReference type="Proteomes" id="UP000323039"/>
    </source>
</evidence>
<dbReference type="AlphaFoldDB" id="A0A5B0D9E4"/>
<proteinExistence type="predicted"/>
<accession>A0A5B0D9E4</accession>
<dbReference type="EMBL" id="VSJJ01000020">
    <property type="protein sequence ID" value="KAA0963158.1"/>
    <property type="molecule type" value="Genomic_DNA"/>
</dbReference>